<reference evidence="3" key="1">
    <citation type="journal article" date="2019" name="Int. J. Syst. Evol. Microbiol.">
        <title>The Global Catalogue of Microorganisms (GCM) 10K type strain sequencing project: providing services to taxonomists for standard genome sequencing and annotation.</title>
        <authorList>
            <consortium name="The Broad Institute Genomics Platform"/>
            <consortium name="The Broad Institute Genome Sequencing Center for Infectious Disease"/>
            <person name="Wu L."/>
            <person name="Ma J."/>
        </authorList>
    </citation>
    <scope>NUCLEOTIDE SEQUENCE [LARGE SCALE GENOMIC DNA]</scope>
    <source>
        <strain evidence="3">CGMCC 4.7106</strain>
    </source>
</reference>
<dbReference type="InterPro" id="IPR029044">
    <property type="entry name" value="Nucleotide-diphossugar_trans"/>
</dbReference>
<comment type="caution">
    <text evidence="2">The sequence shown here is derived from an EMBL/GenBank/DDBJ whole genome shotgun (WGS) entry which is preliminary data.</text>
</comment>
<evidence type="ECO:0000259" key="1">
    <source>
        <dbReference type="Pfam" id="PF00483"/>
    </source>
</evidence>
<dbReference type="Proteomes" id="UP001597375">
    <property type="component" value="Unassembled WGS sequence"/>
</dbReference>
<sequence>MITQAFILGAGLGTRLRPLTTVWPKPLVPLFHKPLALWALEACEGIGCERFAINTHHLPEKWQGFGEGRDISFFHETVLLETGGGLKNIERWMEDGSLLIHNGDIFSTMDLGKLAEAHEASGNEVTLALRSSGGEKRISLGGKGKVEDVRSEVRGLPGTHAFTGIYCVKKEFLARIPSGEAVSVIPAFQDLVREGKLGGIVLDQGEWMDLGDVGSYLEAHQKLALQKPIHAEAVLGSGCVIDRSVIGKGARLGRGARIVRSVVWPGAVVAEGANIVEEVVL</sequence>
<gene>
    <name evidence="2" type="ORF">ACFSSA_08910</name>
</gene>
<dbReference type="SUPFAM" id="SSF53448">
    <property type="entry name" value="Nucleotide-diphospho-sugar transferases"/>
    <property type="match status" value="1"/>
</dbReference>
<feature type="domain" description="Nucleotidyl transferase" evidence="1">
    <location>
        <begin position="5"/>
        <end position="224"/>
    </location>
</feature>
<evidence type="ECO:0000313" key="2">
    <source>
        <dbReference type="EMBL" id="MFD2256793.1"/>
    </source>
</evidence>
<dbReference type="Gene3D" id="3.90.550.10">
    <property type="entry name" value="Spore Coat Polysaccharide Biosynthesis Protein SpsA, Chain A"/>
    <property type="match status" value="1"/>
</dbReference>
<organism evidence="2 3">
    <name type="scientific">Luteolibacter algae</name>
    <dbReference type="NCBI Taxonomy" id="454151"/>
    <lineage>
        <taxon>Bacteria</taxon>
        <taxon>Pseudomonadati</taxon>
        <taxon>Verrucomicrobiota</taxon>
        <taxon>Verrucomicrobiia</taxon>
        <taxon>Verrucomicrobiales</taxon>
        <taxon>Verrucomicrobiaceae</taxon>
        <taxon>Luteolibacter</taxon>
    </lineage>
</organism>
<dbReference type="EMBL" id="JBHUIT010000016">
    <property type="protein sequence ID" value="MFD2256793.1"/>
    <property type="molecule type" value="Genomic_DNA"/>
</dbReference>
<dbReference type="Pfam" id="PF00483">
    <property type="entry name" value="NTP_transferase"/>
    <property type="match status" value="1"/>
</dbReference>
<dbReference type="Gene3D" id="2.160.10.10">
    <property type="entry name" value="Hexapeptide repeat proteins"/>
    <property type="match status" value="1"/>
</dbReference>
<accession>A0ABW5D6Q8</accession>
<dbReference type="InterPro" id="IPR050486">
    <property type="entry name" value="Mannose-1P_guanyltransferase"/>
</dbReference>
<name>A0ABW5D6Q8_9BACT</name>
<protein>
    <submittedName>
        <fullName evidence="2">Sugar phosphate nucleotidyltransferase</fullName>
    </submittedName>
</protein>
<keyword evidence="3" id="KW-1185">Reference proteome</keyword>
<dbReference type="InterPro" id="IPR005835">
    <property type="entry name" value="NTP_transferase_dom"/>
</dbReference>
<proteinExistence type="predicted"/>
<dbReference type="RefSeq" id="WP_386820081.1">
    <property type="nucleotide sequence ID" value="NZ_JBHUIT010000016.1"/>
</dbReference>
<evidence type="ECO:0000313" key="3">
    <source>
        <dbReference type="Proteomes" id="UP001597375"/>
    </source>
</evidence>
<dbReference type="PANTHER" id="PTHR22572">
    <property type="entry name" value="SUGAR-1-PHOSPHATE GUANYL TRANSFERASE"/>
    <property type="match status" value="1"/>
</dbReference>